<feature type="domain" description="Integrase catalytic" evidence="6">
    <location>
        <begin position="122"/>
        <end position="293"/>
    </location>
</feature>
<evidence type="ECO:0000256" key="3">
    <source>
        <dbReference type="ARBA" id="ARBA00023125"/>
    </source>
</evidence>
<keyword evidence="3" id="KW-0238">DNA-binding</keyword>
<evidence type="ECO:0000313" key="7">
    <source>
        <dbReference type="EMBL" id="CUO55165.1"/>
    </source>
</evidence>
<dbReference type="AlphaFoldDB" id="A0A174G492"/>
<reference evidence="7 8" key="1">
    <citation type="submission" date="2015-09" db="EMBL/GenBank/DDBJ databases">
        <authorList>
            <consortium name="Pathogen Informatics"/>
        </authorList>
    </citation>
    <scope>NUCLEOTIDE SEQUENCE [LARGE SCALE GENOMIC DNA]</scope>
    <source>
        <strain evidence="7 8">2789STDY5608823</strain>
    </source>
</reference>
<dbReference type="Pfam" id="PF22483">
    <property type="entry name" value="Mu-transpos_C_2"/>
    <property type="match status" value="1"/>
</dbReference>
<dbReference type="InterPro" id="IPR054353">
    <property type="entry name" value="IstA-like_C"/>
</dbReference>
<accession>A0A174G492</accession>
<dbReference type="InterPro" id="IPR012337">
    <property type="entry name" value="RNaseH-like_sf"/>
</dbReference>
<dbReference type="PANTHER" id="PTHR35004:SF7">
    <property type="entry name" value="INTEGRASE PROTEIN"/>
    <property type="match status" value="1"/>
</dbReference>
<dbReference type="NCBIfam" id="NF033546">
    <property type="entry name" value="transpos_IS21"/>
    <property type="match status" value="1"/>
</dbReference>
<keyword evidence="2" id="KW-0815">Transposition</keyword>
<evidence type="ECO:0000259" key="5">
    <source>
        <dbReference type="PROSITE" id="PS50531"/>
    </source>
</evidence>
<name>A0A174G492_9ACTN</name>
<dbReference type="PROSITE" id="PS50531">
    <property type="entry name" value="HTH_IS21"/>
    <property type="match status" value="1"/>
</dbReference>
<dbReference type="GO" id="GO:0015074">
    <property type="term" value="P:DNA integration"/>
    <property type="evidence" value="ECO:0007669"/>
    <property type="project" value="InterPro"/>
</dbReference>
<evidence type="ECO:0000256" key="2">
    <source>
        <dbReference type="ARBA" id="ARBA00022578"/>
    </source>
</evidence>
<dbReference type="GO" id="GO:0032196">
    <property type="term" value="P:transposition"/>
    <property type="evidence" value="ECO:0007669"/>
    <property type="project" value="UniProtKB-KW"/>
</dbReference>
<comment type="similarity">
    <text evidence="1">Belongs to the transposase IS21/IS408/IS1162 family.</text>
</comment>
<proteinExistence type="inferred from homology"/>
<protein>
    <submittedName>
        <fullName evidence="7">Transposase and inactivated derivatives</fullName>
    </submittedName>
</protein>
<feature type="domain" description="HTH IS21-type" evidence="5">
    <location>
        <begin position="2"/>
        <end position="65"/>
    </location>
</feature>
<keyword evidence="4" id="KW-0233">DNA recombination</keyword>
<gene>
    <name evidence="7" type="ORF">ERS852381_01821</name>
</gene>
<dbReference type="GO" id="GO:0000150">
    <property type="term" value="F:DNA strand exchange activity"/>
    <property type="evidence" value="ECO:0007669"/>
    <property type="project" value="InterPro"/>
</dbReference>
<dbReference type="InterPro" id="IPR009057">
    <property type="entry name" value="Homeodomain-like_sf"/>
</dbReference>
<dbReference type="EMBL" id="CYYP01000020">
    <property type="protein sequence ID" value="CUO55165.1"/>
    <property type="molecule type" value="Genomic_DNA"/>
</dbReference>
<dbReference type="Proteomes" id="UP000095468">
    <property type="component" value="Unassembled WGS sequence"/>
</dbReference>
<dbReference type="Gene3D" id="1.10.10.60">
    <property type="entry name" value="Homeodomain-like"/>
    <property type="match status" value="1"/>
</dbReference>
<evidence type="ECO:0000256" key="4">
    <source>
        <dbReference type="ARBA" id="ARBA00023172"/>
    </source>
</evidence>
<dbReference type="Pfam" id="PF02796">
    <property type="entry name" value="HTH_7"/>
    <property type="match status" value="1"/>
</dbReference>
<dbReference type="PANTHER" id="PTHR35004">
    <property type="entry name" value="TRANSPOSASE RV3428C-RELATED"/>
    <property type="match status" value="1"/>
</dbReference>
<dbReference type="SUPFAM" id="SSF46689">
    <property type="entry name" value="Homeodomain-like"/>
    <property type="match status" value="1"/>
</dbReference>
<dbReference type="InterPro" id="IPR001584">
    <property type="entry name" value="Integrase_cat-core"/>
</dbReference>
<dbReference type="PROSITE" id="PS50994">
    <property type="entry name" value="INTEGRASE"/>
    <property type="match status" value="1"/>
</dbReference>
<dbReference type="RefSeq" id="WP_082421957.1">
    <property type="nucleotide sequence ID" value="NZ_CYYP01000020.1"/>
</dbReference>
<organism evidence="7 8">
    <name type="scientific">Collinsella aerofaciens</name>
    <dbReference type="NCBI Taxonomy" id="74426"/>
    <lineage>
        <taxon>Bacteria</taxon>
        <taxon>Bacillati</taxon>
        <taxon>Actinomycetota</taxon>
        <taxon>Coriobacteriia</taxon>
        <taxon>Coriobacteriales</taxon>
        <taxon>Coriobacteriaceae</taxon>
        <taxon>Collinsella</taxon>
    </lineage>
</organism>
<dbReference type="GO" id="GO:0003677">
    <property type="term" value="F:DNA binding"/>
    <property type="evidence" value="ECO:0007669"/>
    <property type="project" value="UniProtKB-KW"/>
</dbReference>
<dbReference type="InterPro" id="IPR017894">
    <property type="entry name" value="HTH_IS21_transposase_type"/>
</dbReference>
<dbReference type="InterPro" id="IPR006120">
    <property type="entry name" value="Resolvase_HTH_dom"/>
</dbReference>
<dbReference type="SUPFAM" id="SSF53098">
    <property type="entry name" value="Ribonuclease H-like"/>
    <property type="match status" value="1"/>
</dbReference>
<dbReference type="Gene3D" id="3.30.420.10">
    <property type="entry name" value="Ribonuclease H-like superfamily/Ribonuclease H"/>
    <property type="match status" value="1"/>
</dbReference>
<dbReference type="InterPro" id="IPR036397">
    <property type="entry name" value="RNaseH_sf"/>
</dbReference>
<evidence type="ECO:0000259" key="6">
    <source>
        <dbReference type="PROSITE" id="PS50994"/>
    </source>
</evidence>
<evidence type="ECO:0000313" key="8">
    <source>
        <dbReference type="Proteomes" id="UP000095468"/>
    </source>
</evidence>
<sequence length="485" mass="53710">MTDKNSIRLLWRQGDSVAEIARKTGVSRDTVYKYRDMDDFSPKPPARRAQGSKLDPYRPLIESWLDDDMRSGRKQRHTAKRVHDRLVSECGADVSVSTVERCVREIRARRSAEAADAQYLDLVWGPGEAQADFGEADFYVRGMRTTLSFFVMTFPYSNVGLAQVFPGETSECVCQALRNVFEHVGGVPTKIVFDNATGVGRRVGGGVRTTELFAACSAHYGFRFRFCNPRSGNEKGSVENKVGCVRRNLFVPVPQLWDAGAFNRRLLERSLAMSDKPHWIKGERELDLFEADRLAMLGLPAKPLDCVTYVSRTADKKGKVSVGERGRHLYSTHPSLSRRRLTVGLRATTVSVYDPDSGELVCEHPRAYGSAPTDTSDPASQLALLAWNAGGWENSRVREALPDELREHMDSLDRAGLKAELRVMRDQAATSGWEATLQAVRLAYEATGRIDEASVAVSAARAATGTVTYDEPVDLGVYDGFMGVA</sequence>
<evidence type="ECO:0000256" key="1">
    <source>
        <dbReference type="ARBA" id="ARBA00009277"/>
    </source>
</evidence>